<dbReference type="Proteomes" id="UP001153555">
    <property type="component" value="Unassembled WGS sequence"/>
</dbReference>
<feature type="region of interest" description="Disordered" evidence="1">
    <location>
        <begin position="69"/>
        <end position="97"/>
    </location>
</feature>
<evidence type="ECO:0000256" key="1">
    <source>
        <dbReference type="SAM" id="MobiDB-lite"/>
    </source>
</evidence>
<feature type="compositionally biased region" description="Acidic residues" evidence="1">
    <location>
        <begin position="74"/>
        <end position="97"/>
    </location>
</feature>
<dbReference type="Pfam" id="PF03478">
    <property type="entry name" value="Beta-prop_KIB1-4"/>
    <property type="match status" value="1"/>
</dbReference>
<protein>
    <recommendedName>
        <fullName evidence="2">KIB1-4 beta-propeller domain-containing protein</fullName>
    </recommendedName>
</protein>
<feature type="domain" description="KIB1-4 beta-propeller" evidence="2">
    <location>
        <begin position="107"/>
        <end position="375"/>
    </location>
</feature>
<evidence type="ECO:0000313" key="3">
    <source>
        <dbReference type="EMBL" id="CAA0822987.1"/>
    </source>
</evidence>
<dbReference type="EMBL" id="CACSLK010024474">
    <property type="protein sequence ID" value="CAA0822987.1"/>
    <property type="molecule type" value="Genomic_DNA"/>
</dbReference>
<dbReference type="OrthoDB" id="1523976at2759"/>
<reference evidence="3" key="1">
    <citation type="submission" date="2019-12" db="EMBL/GenBank/DDBJ databases">
        <authorList>
            <person name="Scholes J."/>
        </authorList>
    </citation>
    <scope>NUCLEOTIDE SEQUENCE</scope>
</reference>
<proteinExistence type="predicted"/>
<dbReference type="AlphaFoldDB" id="A0A9N7RBL4"/>
<dbReference type="InterPro" id="IPR050942">
    <property type="entry name" value="F-box_BR-signaling"/>
</dbReference>
<organism evidence="3 4">
    <name type="scientific">Striga hermonthica</name>
    <name type="common">Purple witchweed</name>
    <name type="synonym">Buchnera hermonthica</name>
    <dbReference type="NCBI Taxonomy" id="68872"/>
    <lineage>
        <taxon>Eukaryota</taxon>
        <taxon>Viridiplantae</taxon>
        <taxon>Streptophyta</taxon>
        <taxon>Embryophyta</taxon>
        <taxon>Tracheophyta</taxon>
        <taxon>Spermatophyta</taxon>
        <taxon>Magnoliopsida</taxon>
        <taxon>eudicotyledons</taxon>
        <taxon>Gunneridae</taxon>
        <taxon>Pentapetalae</taxon>
        <taxon>asterids</taxon>
        <taxon>lamiids</taxon>
        <taxon>Lamiales</taxon>
        <taxon>Orobanchaceae</taxon>
        <taxon>Buchnereae</taxon>
        <taxon>Striga</taxon>
    </lineage>
</organism>
<keyword evidence="4" id="KW-1185">Reference proteome</keyword>
<dbReference type="PANTHER" id="PTHR44259:SF37">
    <property type="entry name" value="DUF1618 DOMAIN-CONTAINING PROTEIN"/>
    <property type="match status" value="1"/>
</dbReference>
<comment type="caution">
    <text evidence="3">The sequence shown here is derived from an EMBL/GenBank/DDBJ whole genome shotgun (WGS) entry which is preliminary data.</text>
</comment>
<sequence length="429" mass="48118">MFSLGSPATAAFSRTMFLLNSAKHTTARFSTNIHCHRQPPWLMLPPTFDSGKNMVHNFYVLGENQVMTMSLGNGDEDEDEYQDENEEDEEDEEDEDEDELVMLWPDHNCKALGSSHGWLTFLHTQTNHVLLYDPVLTFHLQFPPLPGAGGHITSVTVDPSPNDLSHFRAVATFGPHNRLAFCAPISLDDNRKVKWVPLGLGSGYASVVYSKQRGLFFCCTKAGLQAWDLRDPLIPEMTPLPLSLDNKSNYQISSEQVRHYDFLAVAKPSGDLFHVRRFVAARSGPRGYGGPSLGFDHGAPYRTLGFDIHRYDPNTGSLVYMDSSLDGLVLFVGSNNGLAIPADQYPELMPDSVYYTEPPEWIDWSYGGHDVGIFNNRDKTFSPCFYPVDVQSKRRVSGLKWFTPSPISRRTFLVQNNDGSMTITPKLPK</sequence>
<gene>
    <name evidence="3" type="ORF">SHERM_20212</name>
</gene>
<dbReference type="InterPro" id="IPR005174">
    <property type="entry name" value="KIB1-4_b-propeller"/>
</dbReference>
<evidence type="ECO:0000313" key="4">
    <source>
        <dbReference type="Proteomes" id="UP001153555"/>
    </source>
</evidence>
<name>A0A9N7RBL4_STRHE</name>
<dbReference type="PANTHER" id="PTHR44259">
    <property type="entry name" value="OS07G0183000 PROTEIN-RELATED"/>
    <property type="match status" value="1"/>
</dbReference>
<evidence type="ECO:0000259" key="2">
    <source>
        <dbReference type="Pfam" id="PF03478"/>
    </source>
</evidence>
<accession>A0A9N7RBL4</accession>